<evidence type="ECO:0000256" key="1">
    <source>
        <dbReference type="RuleBase" id="RU365099"/>
    </source>
</evidence>
<dbReference type="InterPro" id="IPR019004">
    <property type="entry name" value="YqeY/Aim41"/>
</dbReference>
<dbReference type="Gene3D" id="1.10.1510.10">
    <property type="entry name" value="Uncharacterised protein YqeY/AIM41 PF09424, N-terminal domain"/>
    <property type="match status" value="1"/>
</dbReference>
<sequence length="209" mass="22139">MFRLIQSSRARPAARSHLLLLCSQSLSGRPQAAARSASHARHASTDASSSSSDIRATLMAELKNAMKTKDTVKSITIRSVLSEVYAADKAASGTASPSAIVGILRKAASRRADSAAEFAKASRPDLAEKEQHEAAILQAFLPPLLPEADIDRVLREIVASPAISEAVAKGPPQKALGQVFKAFYAQVDKSSVDPDLVRQRAQALLASAK</sequence>
<dbReference type="AlphaFoldDB" id="A0A371CJK5"/>
<dbReference type="SUPFAM" id="SSF89095">
    <property type="entry name" value="GatB/YqeY motif"/>
    <property type="match status" value="1"/>
</dbReference>
<evidence type="ECO:0000313" key="3">
    <source>
        <dbReference type="Proteomes" id="UP000256964"/>
    </source>
</evidence>
<keyword evidence="1" id="KW-0496">Mitochondrion</keyword>
<dbReference type="GO" id="GO:0016884">
    <property type="term" value="F:carbon-nitrogen ligase activity, with glutamine as amido-N-donor"/>
    <property type="evidence" value="ECO:0007669"/>
    <property type="project" value="UniProtKB-UniRule"/>
</dbReference>
<dbReference type="InterPro" id="IPR003789">
    <property type="entry name" value="Asn/Gln_tRNA_amidoTrase-B-like"/>
</dbReference>
<dbReference type="PANTHER" id="PTHR28055">
    <property type="entry name" value="ALTERED INHERITANCE OF MITOCHONDRIA PROTEIN 41, MITOCHONDRIAL"/>
    <property type="match status" value="1"/>
</dbReference>
<accession>A0A371CJK5</accession>
<name>A0A371CJK5_9APHY</name>
<proteinExistence type="inferred from homology"/>
<dbReference type="EMBL" id="KZ857554">
    <property type="protein sequence ID" value="RDX40459.1"/>
    <property type="molecule type" value="Genomic_DNA"/>
</dbReference>
<comment type="subcellular location">
    <subcellularLocation>
        <location evidence="1">Mitochondrion</location>
    </subcellularLocation>
</comment>
<protein>
    <recommendedName>
        <fullName evidence="1">Altered inheritance of mitochondria protein 41</fullName>
    </recommendedName>
</protein>
<keyword evidence="3" id="KW-1185">Reference proteome</keyword>
<dbReference type="STRING" id="139420.A0A371CJK5"/>
<dbReference type="GO" id="GO:0005739">
    <property type="term" value="C:mitochondrion"/>
    <property type="evidence" value="ECO:0007669"/>
    <property type="project" value="UniProtKB-SubCell"/>
</dbReference>
<dbReference type="Pfam" id="PF09424">
    <property type="entry name" value="YqeY"/>
    <property type="match status" value="1"/>
</dbReference>
<dbReference type="InterPro" id="IPR042184">
    <property type="entry name" value="YqeY/Aim41_N"/>
</dbReference>
<evidence type="ECO:0000313" key="2">
    <source>
        <dbReference type="EMBL" id="RDX40459.1"/>
    </source>
</evidence>
<comment type="similarity">
    <text evidence="1">Belongs to the AIM41 family.</text>
</comment>
<dbReference type="PANTHER" id="PTHR28055:SF1">
    <property type="entry name" value="ALTERED INHERITANCE OF MITOCHONDRIA PROTEIN 41, MITOCHONDRIAL"/>
    <property type="match status" value="1"/>
</dbReference>
<gene>
    <name evidence="1" type="primary">AIM41</name>
    <name evidence="2" type="ORF">OH76DRAFT_1412967</name>
</gene>
<dbReference type="OrthoDB" id="538640at2759"/>
<reference evidence="2 3" key="1">
    <citation type="journal article" date="2018" name="Biotechnol. Biofuels">
        <title>Integrative visual omics of the white-rot fungus Polyporus brumalis exposes the biotechnological potential of its oxidative enzymes for delignifying raw plant biomass.</title>
        <authorList>
            <person name="Miyauchi S."/>
            <person name="Rancon A."/>
            <person name="Drula E."/>
            <person name="Hage H."/>
            <person name="Chaduli D."/>
            <person name="Favel A."/>
            <person name="Grisel S."/>
            <person name="Henrissat B."/>
            <person name="Herpoel-Gimbert I."/>
            <person name="Ruiz-Duenas F.J."/>
            <person name="Chevret D."/>
            <person name="Hainaut M."/>
            <person name="Lin J."/>
            <person name="Wang M."/>
            <person name="Pangilinan J."/>
            <person name="Lipzen A."/>
            <person name="Lesage-Meessen L."/>
            <person name="Navarro D."/>
            <person name="Riley R."/>
            <person name="Grigoriev I.V."/>
            <person name="Zhou S."/>
            <person name="Raouche S."/>
            <person name="Rosso M.N."/>
        </authorList>
    </citation>
    <scope>NUCLEOTIDE SEQUENCE [LARGE SCALE GENOMIC DNA]</scope>
    <source>
        <strain evidence="2 3">BRFM 1820</strain>
    </source>
</reference>
<dbReference type="Proteomes" id="UP000256964">
    <property type="component" value="Unassembled WGS sequence"/>
</dbReference>
<organism evidence="2 3">
    <name type="scientific">Lentinus brumalis</name>
    <dbReference type="NCBI Taxonomy" id="2498619"/>
    <lineage>
        <taxon>Eukaryota</taxon>
        <taxon>Fungi</taxon>
        <taxon>Dikarya</taxon>
        <taxon>Basidiomycota</taxon>
        <taxon>Agaricomycotina</taxon>
        <taxon>Agaricomycetes</taxon>
        <taxon>Polyporales</taxon>
        <taxon>Polyporaceae</taxon>
        <taxon>Lentinus</taxon>
    </lineage>
</organism>